<keyword evidence="2" id="KW-0234">DNA repair</keyword>
<dbReference type="Gene3D" id="1.10.340.30">
    <property type="entry name" value="Hypothetical protein, domain 2"/>
    <property type="match status" value="1"/>
</dbReference>
<dbReference type="GO" id="GO:0006285">
    <property type="term" value="P:base-excision repair, AP site formation"/>
    <property type="evidence" value="ECO:0007669"/>
    <property type="project" value="TreeGrafter"/>
</dbReference>
<dbReference type="EMBL" id="CP011005">
    <property type="protein sequence ID" value="AJT41832.1"/>
    <property type="molecule type" value="Genomic_DNA"/>
</dbReference>
<keyword evidence="1" id="KW-0227">DNA damage</keyword>
<dbReference type="SUPFAM" id="SSF48150">
    <property type="entry name" value="DNA-glycosylase"/>
    <property type="match status" value="1"/>
</dbReference>
<protein>
    <submittedName>
        <fullName evidence="3">3-methyladenine DNA glycosylase</fullName>
    </submittedName>
</protein>
<organism evidence="3 4">
    <name type="scientific">Psychromicrobium lacuslunae</name>
    <dbReference type="NCBI Taxonomy" id="1618207"/>
    <lineage>
        <taxon>Bacteria</taxon>
        <taxon>Bacillati</taxon>
        <taxon>Actinomycetota</taxon>
        <taxon>Actinomycetes</taxon>
        <taxon>Micrococcales</taxon>
        <taxon>Micrococcaceae</taxon>
        <taxon>Psychromicrobium</taxon>
    </lineage>
</organism>
<dbReference type="GO" id="GO:0043916">
    <property type="term" value="F:DNA-7-methylguanine glycosylase activity"/>
    <property type="evidence" value="ECO:0007669"/>
    <property type="project" value="TreeGrafter"/>
</dbReference>
<dbReference type="PANTHER" id="PTHR43003">
    <property type="entry name" value="DNA-3-METHYLADENINE GLYCOSYLASE"/>
    <property type="match status" value="1"/>
</dbReference>
<evidence type="ECO:0000256" key="2">
    <source>
        <dbReference type="ARBA" id="ARBA00023204"/>
    </source>
</evidence>
<gene>
    <name evidence="3" type="ORF">UM93_10455</name>
</gene>
<dbReference type="InterPro" id="IPR051912">
    <property type="entry name" value="Alkylbase_DNA_Glycosylase/TA"/>
</dbReference>
<dbReference type="HOGENOM" id="CLU_052970_0_0_11"/>
<sequence>MPASTALSRTWRPPGPYSLNATVGVLRRSLTDPCMVFEQGAWWLAFNTAQGAATLRLHNEASEVRASAFGPGAEAALETLPALLGELDDWSEFDSETFQRALPPLVREARRRNPGLRLPATGRVIDALVPAILEQKVTGKEAFRGYRALISWHGNPAPGPAPKALRLAPIVGTWATIPSWDWHRAGVGPQRSDTVMRALQRSSGLQRLGQLSADQASAGLQSIPGIGPWTAAEVVQHSHGDPDSISVGDYHLASFVGIALTGSPVDDDGMLELLEPWRGHRQRVVRLLYLSGVTKPRHGPRMSVRDYRAI</sequence>
<dbReference type="GO" id="GO:0005737">
    <property type="term" value="C:cytoplasm"/>
    <property type="evidence" value="ECO:0007669"/>
    <property type="project" value="TreeGrafter"/>
</dbReference>
<dbReference type="GO" id="GO:0032993">
    <property type="term" value="C:protein-DNA complex"/>
    <property type="evidence" value="ECO:0007669"/>
    <property type="project" value="TreeGrafter"/>
</dbReference>
<accession>A0A0D4BZF6</accession>
<evidence type="ECO:0000313" key="4">
    <source>
        <dbReference type="Proteomes" id="UP000061839"/>
    </source>
</evidence>
<dbReference type="GO" id="GO:0008725">
    <property type="term" value="F:DNA-3-methyladenine glycosylase activity"/>
    <property type="evidence" value="ECO:0007669"/>
    <property type="project" value="TreeGrafter"/>
</dbReference>
<proteinExistence type="predicted"/>
<dbReference type="GO" id="GO:0006307">
    <property type="term" value="P:DNA alkylation repair"/>
    <property type="evidence" value="ECO:0007669"/>
    <property type="project" value="TreeGrafter"/>
</dbReference>
<evidence type="ECO:0000256" key="1">
    <source>
        <dbReference type="ARBA" id="ARBA00022763"/>
    </source>
</evidence>
<reference evidence="3 4" key="1">
    <citation type="journal article" date="2015" name="Genome Announc.">
        <title>Complete Genome Sequencing of Protease-Producing Novel Arthrobacter sp. Strain IHBB 11108 Using PacBio Single-Molecule Real-Time Sequencing Technology.</title>
        <authorList>
            <person name="Kiran S."/>
            <person name="Swarnkar M.K."/>
            <person name="Pal M."/>
            <person name="Thakur R."/>
            <person name="Tewari R."/>
            <person name="Singh A.K."/>
            <person name="Gulati A."/>
        </authorList>
    </citation>
    <scope>NUCLEOTIDE SEQUENCE [LARGE SCALE GENOMIC DNA]</scope>
    <source>
        <strain evidence="3 4">IHBB 11108</strain>
    </source>
</reference>
<dbReference type="PANTHER" id="PTHR43003:SF6">
    <property type="entry name" value="DNA GLYCOSYLASE"/>
    <property type="match status" value="1"/>
</dbReference>
<name>A0A0D4BZF6_9MICC</name>
<dbReference type="GO" id="GO:0032131">
    <property type="term" value="F:alkylated DNA binding"/>
    <property type="evidence" value="ECO:0007669"/>
    <property type="project" value="TreeGrafter"/>
</dbReference>
<keyword evidence="4" id="KW-1185">Reference proteome</keyword>
<dbReference type="InterPro" id="IPR011257">
    <property type="entry name" value="DNA_glycosylase"/>
</dbReference>
<evidence type="ECO:0000313" key="3">
    <source>
        <dbReference type="EMBL" id="AJT41832.1"/>
    </source>
</evidence>
<dbReference type="STRING" id="1618207.UM93_10455"/>
<dbReference type="Proteomes" id="UP000061839">
    <property type="component" value="Chromosome"/>
</dbReference>
<dbReference type="AlphaFoldDB" id="A0A0D4BZF6"/>
<dbReference type="PATRIC" id="fig|1618207.4.peg.2121"/>
<dbReference type="KEGG" id="ari:UM93_10455"/>